<dbReference type="Proteomes" id="UP000033457">
    <property type="component" value="Chromosome"/>
</dbReference>
<evidence type="ECO:0000313" key="7">
    <source>
        <dbReference type="Proteomes" id="UP000033457"/>
    </source>
</evidence>
<feature type="domain" description="Ribosome maturation factor RimP N-terminal" evidence="4">
    <location>
        <begin position="26"/>
        <end position="102"/>
    </location>
</feature>
<reference evidence="6 8" key="2">
    <citation type="submission" date="2018-12" db="EMBL/GenBank/DDBJ databases">
        <authorList>
            <consortium name="Pathogen Informatics"/>
        </authorList>
    </citation>
    <scope>NUCLEOTIDE SEQUENCE [LARGE SCALE GENOMIC DNA]</scope>
    <source>
        <strain evidence="6 8">NCTC949</strain>
    </source>
</reference>
<dbReference type="InterPro" id="IPR035956">
    <property type="entry name" value="RimP_N_sf"/>
</dbReference>
<dbReference type="GO" id="GO:0000028">
    <property type="term" value="P:ribosomal small subunit assembly"/>
    <property type="evidence" value="ECO:0007669"/>
    <property type="project" value="TreeGrafter"/>
</dbReference>
<dbReference type="EMBL" id="CP011312">
    <property type="protein sequence ID" value="AKE41446.1"/>
    <property type="molecule type" value="Genomic_DNA"/>
</dbReference>
<keyword evidence="1 3" id="KW-0963">Cytoplasm</keyword>
<evidence type="ECO:0000313" key="5">
    <source>
        <dbReference type="EMBL" id="AKE41446.1"/>
    </source>
</evidence>
<evidence type="ECO:0000259" key="4">
    <source>
        <dbReference type="Pfam" id="PF02576"/>
    </source>
</evidence>
<protein>
    <recommendedName>
        <fullName evidence="3">Ribosome maturation factor RimP</fullName>
    </recommendedName>
</protein>
<comment type="similarity">
    <text evidence="3">Belongs to the RimP family.</text>
</comment>
<dbReference type="InterPro" id="IPR028989">
    <property type="entry name" value="RimP_N"/>
</dbReference>
<evidence type="ECO:0000256" key="3">
    <source>
        <dbReference type="HAMAP-Rule" id="MF_01077"/>
    </source>
</evidence>
<dbReference type="Proteomes" id="UP000271380">
    <property type="component" value="Chromosome"/>
</dbReference>
<accession>A0A0F6TDP3</accession>
<organism evidence="5 7">
    <name type="scientific">Corynebacterium kutscheri</name>
    <dbReference type="NCBI Taxonomy" id="35755"/>
    <lineage>
        <taxon>Bacteria</taxon>
        <taxon>Bacillati</taxon>
        <taxon>Actinomycetota</taxon>
        <taxon>Actinomycetes</taxon>
        <taxon>Mycobacteriales</taxon>
        <taxon>Corynebacteriaceae</taxon>
        <taxon>Corynebacterium</taxon>
    </lineage>
</organism>
<keyword evidence="7" id="KW-1185">Reference proteome</keyword>
<dbReference type="AlphaFoldDB" id="A0A0F6TDP3"/>
<proteinExistence type="inferred from homology"/>
<dbReference type="PANTHER" id="PTHR33867:SF1">
    <property type="entry name" value="RIBOSOME MATURATION FACTOR RIMP"/>
    <property type="match status" value="1"/>
</dbReference>
<reference evidence="5 7" key="1">
    <citation type="journal article" date="2015" name="Genome Announc.">
        <title>Complete Genome Sequence of Corynebacterium kutscheri DSM 20755, a Corynebacterial Type Strain with Remarkably Low G+C Content of Chromosomal DNA.</title>
        <authorList>
            <person name="Ruckert C."/>
            <person name="Albersmeier A."/>
            <person name="Winkler A."/>
            <person name="Tauch A."/>
        </authorList>
    </citation>
    <scope>NUCLEOTIDE SEQUENCE [LARGE SCALE GENOMIC DNA]</scope>
    <source>
        <strain evidence="5 7">DSM 20755</strain>
    </source>
</reference>
<evidence type="ECO:0000256" key="2">
    <source>
        <dbReference type="ARBA" id="ARBA00022517"/>
    </source>
</evidence>
<evidence type="ECO:0000256" key="1">
    <source>
        <dbReference type="ARBA" id="ARBA00022490"/>
    </source>
</evidence>
<sequence length="193" mass="20941">MRGGAVAHARLAGMAFPSNLDIEAIVLPIITRYGLDLEGIKVSRAGKKSVVAIAVDGDQRVDSDRIEILSGEISQAFDKAEENGAINFGPGYTLEVGTPGVDQPLTKPRHWRRNRGRKIILSSGVGRIGALDDTEERVIIIRRVAKKLVVDPVELVSELGAVVDIEFAKPAADELELAAMSFDEAISWREENK</sequence>
<dbReference type="EMBL" id="LR134377">
    <property type="protein sequence ID" value="VEH08724.1"/>
    <property type="molecule type" value="Genomic_DNA"/>
</dbReference>
<dbReference type="SUPFAM" id="SSF75420">
    <property type="entry name" value="YhbC-like, N-terminal domain"/>
    <property type="match status" value="1"/>
</dbReference>
<dbReference type="NCBIfam" id="NF000930">
    <property type="entry name" value="PRK00092.2-2"/>
    <property type="match status" value="1"/>
</dbReference>
<dbReference type="PANTHER" id="PTHR33867">
    <property type="entry name" value="RIBOSOME MATURATION FACTOR RIMP"/>
    <property type="match status" value="1"/>
</dbReference>
<evidence type="ECO:0000313" key="8">
    <source>
        <dbReference type="Proteomes" id="UP000271380"/>
    </source>
</evidence>
<dbReference type="KEGG" id="cku:UL82_06405"/>
<comment type="subcellular location">
    <subcellularLocation>
        <location evidence="3">Cytoplasm</location>
    </subcellularLocation>
</comment>
<keyword evidence="2 3" id="KW-0690">Ribosome biogenesis</keyword>
<dbReference type="InterPro" id="IPR003728">
    <property type="entry name" value="Ribosome_maturation_RimP"/>
</dbReference>
<dbReference type="STRING" id="35755.UL82_06405"/>
<comment type="function">
    <text evidence="3">Required for maturation of 30S ribosomal subunits.</text>
</comment>
<dbReference type="GO" id="GO:0005829">
    <property type="term" value="C:cytosol"/>
    <property type="evidence" value="ECO:0007669"/>
    <property type="project" value="TreeGrafter"/>
</dbReference>
<gene>
    <name evidence="3" type="primary">rimP</name>
    <name evidence="6" type="ORF">NCTC949_01847</name>
    <name evidence="5" type="ORF">UL82_06405</name>
</gene>
<evidence type="ECO:0000313" key="6">
    <source>
        <dbReference type="EMBL" id="VEH08724.1"/>
    </source>
</evidence>
<dbReference type="GO" id="GO:0006412">
    <property type="term" value="P:translation"/>
    <property type="evidence" value="ECO:0007669"/>
    <property type="project" value="TreeGrafter"/>
</dbReference>
<dbReference type="Gene3D" id="3.30.300.70">
    <property type="entry name" value="RimP-like superfamily, N-terminal"/>
    <property type="match status" value="1"/>
</dbReference>
<dbReference type="Pfam" id="PF02576">
    <property type="entry name" value="RimP_N"/>
    <property type="match status" value="1"/>
</dbReference>
<dbReference type="HOGENOM" id="CLU_070525_3_0_11"/>
<name>A0A0F6TDP3_9CORY</name>
<dbReference type="HAMAP" id="MF_01077">
    <property type="entry name" value="RimP"/>
    <property type="match status" value="1"/>
</dbReference>